<organism evidence="1 2">
    <name type="scientific">Amniculicola lignicola CBS 123094</name>
    <dbReference type="NCBI Taxonomy" id="1392246"/>
    <lineage>
        <taxon>Eukaryota</taxon>
        <taxon>Fungi</taxon>
        <taxon>Dikarya</taxon>
        <taxon>Ascomycota</taxon>
        <taxon>Pezizomycotina</taxon>
        <taxon>Dothideomycetes</taxon>
        <taxon>Pleosporomycetidae</taxon>
        <taxon>Pleosporales</taxon>
        <taxon>Amniculicolaceae</taxon>
        <taxon>Amniculicola</taxon>
    </lineage>
</organism>
<dbReference type="EMBL" id="ML977589">
    <property type="protein sequence ID" value="KAF2000385.1"/>
    <property type="molecule type" value="Genomic_DNA"/>
</dbReference>
<name>A0A6A5WMU0_9PLEO</name>
<dbReference type="OrthoDB" id="3792077at2759"/>
<dbReference type="AlphaFoldDB" id="A0A6A5WMU0"/>
<evidence type="ECO:0000313" key="1">
    <source>
        <dbReference type="EMBL" id="KAF2000385.1"/>
    </source>
</evidence>
<evidence type="ECO:0000313" key="2">
    <source>
        <dbReference type="Proteomes" id="UP000799779"/>
    </source>
</evidence>
<protein>
    <submittedName>
        <fullName evidence="1">Uncharacterized protein</fullName>
    </submittedName>
</protein>
<reference evidence="1" key="1">
    <citation type="journal article" date="2020" name="Stud. Mycol.">
        <title>101 Dothideomycetes genomes: a test case for predicting lifestyles and emergence of pathogens.</title>
        <authorList>
            <person name="Haridas S."/>
            <person name="Albert R."/>
            <person name="Binder M."/>
            <person name="Bloem J."/>
            <person name="Labutti K."/>
            <person name="Salamov A."/>
            <person name="Andreopoulos B."/>
            <person name="Baker S."/>
            <person name="Barry K."/>
            <person name="Bills G."/>
            <person name="Bluhm B."/>
            <person name="Cannon C."/>
            <person name="Castanera R."/>
            <person name="Culley D."/>
            <person name="Daum C."/>
            <person name="Ezra D."/>
            <person name="Gonzalez J."/>
            <person name="Henrissat B."/>
            <person name="Kuo A."/>
            <person name="Liang C."/>
            <person name="Lipzen A."/>
            <person name="Lutzoni F."/>
            <person name="Magnuson J."/>
            <person name="Mondo S."/>
            <person name="Nolan M."/>
            <person name="Ohm R."/>
            <person name="Pangilinan J."/>
            <person name="Park H.-J."/>
            <person name="Ramirez L."/>
            <person name="Alfaro M."/>
            <person name="Sun H."/>
            <person name="Tritt A."/>
            <person name="Yoshinaga Y."/>
            <person name="Zwiers L.-H."/>
            <person name="Turgeon B."/>
            <person name="Goodwin S."/>
            <person name="Spatafora J."/>
            <person name="Crous P."/>
            <person name="Grigoriev I."/>
        </authorList>
    </citation>
    <scope>NUCLEOTIDE SEQUENCE</scope>
    <source>
        <strain evidence="1">CBS 123094</strain>
    </source>
</reference>
<sequence>MAPPIDLNEIQIFEGLKAQILSLATALYGAHSTGTLNVFPSTDWVDIQSISDKDKKNKLNQGWFCVCLIAYTSHPGTFTKWELLDKSCGCDSVNEAMYQLLHQLRAMMEFTLVTKSTKERLVVEHKQIPDVEFVEGLQKGMLGDIVCTIM</sequence>
<gene>
    <name evidence="1" type="ORF">P154DRAFT_576062</name>
</gene>
<dbReference type="Proteomes" id="UP000799779">
    <property type="component" value="Unassembled WGS sequence"/>
</dbReference>
<proteinExistence type="predicted"/>
<keyword evidence="2" id="KW-1185">Reference proteome</keyword>
<accession>A0A6A5WMU0</accession>